<dbReference type="RefSeq" id="WP_093268853.1">
    <property type="nucleotide sequence ID" value="NZ_FNOK01000023.1"/>
</dbReference>
<accession>A0A1H3IHM6</accession>
<feature type="domain" description="Xaa-Pro dipeptidyl-peptidase C-terminal" evidence="2">
    <location>
        <begin position="11"/>
        <end position="188"/>
    </location>
</feature>
<dbReference type="OrthoDB" id="5240615at2"/>
<evidence type="ECO:0000256" key="1">
    <source>
        <dbReference type="SAM" id="MobiDB-lite"/>
    </source>
</evidence>
<protein>
    <recommendedName>
        <fullName evidence="2">Xaa-Pro dipeptidyl-peptidase C-terminal domain-containing protein</fullName>
    </recommendedName>
</protein>
<dbReference type="Gene3D" id="2.60.120.260">
    <property type="entry name" value="Galactose-binding domain-like"/>
    <property type="match status" value="1"/>
</dbReference>
<name>A0A1H3IHM6_9PSEU</name>
<evidence type="ECO:0000259" key="2">
    <source>
        <dbReference type="SMART" id="SM00939"/>
    </source>
</evidence>
<dbReference type="InterPro" id="IPR013736">
    <property type="entry name" value="Xaa-Pro_dipept_C"/>
</dbReference>
<organism evidence="3 4">
    <name type="scientific">Saccharopolyspora shandongensis</name>
    <dbReference type="NCBI Taxonomy" id="418495"/>
    <lineage>
        <taxon>Bacteria</taxon>
        <taxon>Bacillati</taxon>
        <taxon>Actinomycetota</taxon>
        <taxon>Actinomycetes</taxon>
        <taxon>Pseudonocardiales</taxon>
        <taxon>Pseudonocardiaceae</taxon>
        <taxon>Saccharopolyspora</taxon>
    </lineage>
</organism>
<reference evidence="4" key="1">
    <citation type="submission" date="2016-10" db="EMBL/GenBank/DDBJ databases">
        <authorList>
            <person name="Varghese N."/>
            <person name="Submissions S."/>
        </authorList>
    </citation>
    <scope>NUCLEOTIDE SEQUENCE [LARGE SCALE GENOMIC DNA]</scope>
    <source>
        <strain evidence="4">CGMCC 4.3530</strain>
    </source>
</reference>
<feature type="compositionally biased region" description="Polar residues" evidence="1">
    <location>
        <begin position="202"/>
        <end position="211"/>
    </location>
</feature>
<dbReference type="InterPro" id="IPR008979">
    <property type="entry name" value="Galactose-bd-like_sf"/>
</dbReference>
<dbReference type="SUPFAM" id="SSF49785">
    <property type="entry name" value="Galactose-binding domain-like"/>
    <property type="match status" value="1"/>
</dbReference>
<feature type="region of interest" description="Disordered" evidence="1">
    <location>
        <begin position="163"/>
        <end position="211"/>
    </location>
</feature>
<keyword evidence="4" id="KW-1185">Reference proteome</keyword>
<evidence type="ECO:0000313" key="3">
    <source>
        <dbReference type="EMBL" id="SDY27161.1"/>
    </source>
</evidence>
<dbReference type="EMBL" id="FNOK01000023">
    <property type="protein sequence ID" value="SDY27161.1"/>
    <property type="molecule type" value="Genomic_DNA"/>
</dbReference>
<dbReference type="STRING" id="418495.SAMN05216215_10234"/>
<sequence length="211" mass="22756">MGREGWFEETISFYDQYLKGTEPTVDYPNFAIQDSTGTWRAQDTWPVVERSATISLGGGSYVDDGAEGGPTAENTFTAWSQPLEQDIRLTGTPRISLNAVGRGNTMIQLYDVAPDGTAVMFDEHAAVLGSGTTALDLKSTDWTLKAGHHLAVGIGTVRPSGAIAPFRTGSTRPPAKRSRSMASSSNWPWTTRPMTPPPTATGHRTWTSTCC</sequence>
<gene>
    <name evidence="3" type="ORF">SAMN05216215_10234</name>
</gene>
<dbReference type="Proteomes" id="UP000199529">
    <property type="component" value="Unassembled WGS sequence"/>
</dbReference>
<proteinExistence type="predicted"/>
<dbReference type="AlphaFoldDB" id="A0A1H3IHM6"/>
<dbReference type="GO" id="GO:0008239">
    <property type="term" value="F:dipeptidyl-peptidase activity"/>
    <property type="evidence" value="ECO:0007669"/>
    <property type="project" value="InterPro"/>
</dbReference>
<evidence type="ECO:0000313" key="4">
    <source>
        <dbReference type="Proteomes" id="UP000199529"/>
    </source>
</evidence>
<dbReference type="SMART" id="SM00939">
    <property type="entry name" value="PepX_C"/>
    <property type="match status" value="1"/>
</dbReference>